<gene>
    <name evidence="1" type="ORF">C24_LOCUS17254</name>
</gene>
<dbReference type="AlphaFoldDB" id="A0A5S9XQ73"/>
<reference evidence="1 2" key="1">
    <citation type="submission" date="2019-12" db="EMBL/GenBank/DDBJ databases">
        <authorList>
            <person name="Jiao W.-B."/>
            <person name="Schneeberger K."/>
        </authorList>
    </citation>
    <scope>NUCLEOTIDE SEQUENCE [LARGE SCALE GENOMIC DNA]</scope>
    <source>
        <strain evidence="2">cv. C24</strain>
    </source>
</reference>
<protein>
    <submittedName>
        <fullName evidence="1">Uncharacterized protein</fullName>
    </submittedName>
</protein>
<dbReference type="EMBL" id="CACSHJ010000095">
    <property type="protein sequence ID" value="CAA0393942.1"/>
    <property type="molecule type" value="Genomic_DNA"/>
</dbReference>
<proteinExistence type="predicted"/>
<dbReference type="Proteomes" id="UP000434276">
    <property type="component" value="Unassembled WGS sequence"/>
</dbReference>
<evidence type="ECO:0000313" key="1">
    <source>
        <dbReference type="EMBL" id="CAA0393942.1"/>
    </source>
</evidence>
<sequence>MRTFIGARKQKSKDVLLNEISLSSTHKFDLNKPYFEEEEEIHSNEAMEQQEEMDEALMKMLKLLIPGYFRV</sequence>
<evidence type="ECO:0000313" key="2">
    <source>
        <dbReference type="Proteomes" id="UP000434276"/>
    </source>
</evidence>
<accession>A0A5S9XQ73</accession>
<organism evidence="1 2">
    <name type="scientific">Arabidopsis thaliana</name>
    <name type="common">Mouse-ear cress</name>
    <dbReference type="NCBI Taxonomy" id="3702"/>
    <lineage>
        <taxon>Eukaryota</taxon>
        <taxon>Viridiplantae</taxon>
        <taxon>Streptophyta</taxon>
        <taxon>Embryophyta</taxon>
        <taxon>Tracheophyta</taxon>
        <taxon>Spermatophyta</taxon>
        <taxon>Magnoliopsida</taxon>
        <taxon>eudicotyledons</taxon>
        <taxon>Gunneridae</taxon>
        <taxon>Pentapetalae</taxon>
        <taxon>rosids</taxon>
        <taxon>malvids</taxon>
        <taxon>Brassicales</taxon>
        <taxon>Brassicaceae</taxon>
        <taxon>Camelineae</taxon>
        <taxon>Arabidopsis</taxon>
    </lineage>
</organism>
<name>A0A5S9XQ73_ARATH</name>